<evidence type="ECO:0000313" key="1">
    <source>
        <dbReference type="EMBL" id="GAI85047.1"/>
    </source>
</evidence>
<accession>X1RWB6</accession>
<reference evidence="1" key="1">
    <citation type="journal article" date="2014" name="Front. Microbiol.">
        <title>High frequency of phylogenetically diverse reductive dehalogenase-homologous genes in deep subseafloor sedimentary metagenomes.</title>
        <authorList>
            <person name="Kawai M."/>
            <person name="Futagami T."/>
            <person name="Toyoda A."/>
            <person name="Takaki Y."/>
            <person name="Nishi S."/>
            <person name="Hori S."/>
            <person name="Arai W."/>
            <person name="Tsubouchi T."/>
            <person name="Morono Y."/>
            <person name="Uchiyama I."/>
            <person name="Ito T."/>
            <person name="Fujiyama A."/>
            <person name="Inagaki F."/>
            <person name="Takami H."/>
        </authorList>
    </citation>
    <scope>NUCLEOTIDE SEQUENCE</scope>
    <source>
        <strain evidence="1">Expedition CK06-06</strain>
    </source>
</reference>
<feature type="non-terminal residue" evidence="1">
    <location>
        <position position="1"/>
    </location>
</feature>
<gene>
    <name evidence="1" type="ORF">S12H4_19640</name>
</gene>
<dbReference type="AlphaFoldDB" id="X1RWB6"/>
<name>X1RWB6_9ZZZZ</name>
<sequence length="77" mass="9074">QPYQFMGFGMKTNELICEQCDEPYKEYELKHWYDEDRCEDCNEEYSVNSCGFCGEELDDEGYYCSRECSTADNTEGV</sequence>
<protein>
    <submittedName>
        <fullName evidence="1">Uncharacterized protein</fullName>
    </submittedName>
</protein>
<comment type="caution">
    <text evidence="1">The sequence shown here is derived from an EMBL/GenBank/DDBJ whole genome shotgun (WGS) entry which is preliminary data.</text>
</comment>
<dbReference type="EMBL" id="BARW01009843">
    <property type="protein sequence ID" value="GAI85047.1"/>
    <property type="molecule type" value="Genomic_DNA"/>
</dbReference>
<organism evidence="1">
    <name type="scientific">marine sediment metagenome</name>
    <dbReference type="NCBI Taxonomy" id="412755"/>
    <lineage>
        <taxon>unclassified sequences</taxon>
        <taxon>metagenomes</taxon>
        <taxon>ecological metagenomes</taxon>
    </lineage>
</organism>
<proteinExistence type="predicted"/>